<dbReference type="Pfam" id="PF25534">
    <property type="entry name" value="DUF7918"/>
    <property type="match status" value="1"/>
</dbReference>
<sequence>MAVTKKYPSIKTSILVDGVTLEEYDDDEARTSSNTVTKYIEAISGAEFAIQCRFDKLPEYDVRIDFYLDGHYATAKYAMLDDFEGRSSTKTSYGVRSNDGHKWQVHNYAFSNLHTVDSDGRPVANRLMKDLKHMGEITVRLHYVINPRPSRSAKPSPRVSSLKDVPEKALKGRALTHQTMFRAPKPTLASKVVTTDYVDPRKIPFTTFNFKYRSRHALKALMIVPRSPSPAPLEDRDIDTLTPEEMRQLLRRQREGGQAPQAVKQEQRVKQEQGVKRERTRGRSSATYDFDSDDEVSFVSAKLRRHPIVIGEDGAETIDLT</sequence>
<dbReference type="VEuPathDB" id="FungiDB:JI435_052510"/>
<keyword evidence="4" id="KW-1185">Reference proteome</keyword>
<gene>
    <name evidence="3" type="ORF">JI435_052510</name>
</gene>
<evidence type="ECO:0000256" key="1">
    <source>
        <dbReference type="SAM" id="MobiDB-lite"/>
    </source>
</evidence>
<dbReference type="OrthoDB" id="3364132at2759"/>
<feature type="compositionally biased region" description="Basic and acidic residues" evidence="1">
    <location>
        <begin position="265"/>
        <end position="277"/>
    </location>
</feature>
<feature type="region of interest" description="Disordered" evidence="1">
    <location>
        <begin position="253"/>
        <end position="289"/>
    </location>
</feature>
<evidence type="ECO:0000313" key="4">
    <source>
        <dbReference type="Proteomes" id="UP000663193"/>
    </source>
</evidence>
<dbReference type="PANTHER" id="PTHR36223">
    <property type="entry name" value="BETA-LACTAMASE-TYPE TRANSPEPTIDASE FOLD DOMAIN CONTAINING PROTEIN"/>
    <property type="match status" value="1"/>
</dbReference>
<organism evidence="3 4">
    <name type="scientific">Phaeosphaeria nodorum (strain SN15 / ATCC MYA-4574 / FGSC 10173)</name>
    <name type="common">Glume blotch fungus</name>
    <name type="synonym">Parastagonospora nodorum</name>
    <dbReference type="NCBI Taxonomy" id="321614"/>
    <lineage>
        <taxon>Eukaryota</taxon>
        <taxon>Fungi</taxon>
        <taxon>Dikarya</taxon>
        <taxon>Ascomycota</taxon>
        <taxon>Pezizomycotina</taxon>
        <taxon>Dothideomycetes</taxon>
        <taxon>Pleosporomycetidae</taxon>
        <taxon>Pleosporales</taxon>
        <taxon>Pleosporineae</taxon>
        <taxon>Phaeosphaeriaceae</taxon>
        <taxon>Parastagonospora</taxon>
    </lineage>
</organism>
<dbReference type="AlphaFoldDB" id="A0A7U2FBK0"/>
<reference evidence="4" key="1">
    <citation type="journal article" date="2021" name="BMC Genomics">
        <title>Chromosome-level genome assembly and manually-curated proteome of model necrotroph Parastagonospora nodorum Sn15 reveals a genome-wide trove of candidate effector homologs, and redundancy of virulence-related functions within an accessory chromosome.</title>
        <authorList>
            <person name="Bertazzoni S."/>
            <person name="Jones D.A.B."/>
            <person name="Phan H.T."/>
            <person name="Tan K.-C."/>
            <person name="Hane J.K."/>
        </authorList>
    </citation>
    <scope>NUCLEOTIDE SEQUENCE [LARGE SCALE GENOMIC DNA]</scope>
    <source>
        <strain evidence="4">SN15 / ATCC MYA-4574 / FGSC 10173)</strain>
    </source>
</reference>
<evidence type="ECO:0000313" key="3">
    <source>
        <dbReference type="EMBL" id="QRD02280.1"/>
    </source>
</evidence>
<feature type="domain" description="DUF7918" evidence="2">
    <location>
        <begin position="10"/>
        <end position="227"/>
    </location>
</feature>
<dbReference type="Proteomes" id="UP000663193">
    <property type="component" value="Chromosome 13"/>
</dbReference>
<dbReference type="OMA" id="HVTARIR"/>
<dbReference type="PANTHER" id="PTHR36223:SF1">
    <property type="entry name" value="TRANSCRIPTION ELONGATION FACTOR EAF N-TERMINAL DOMAIN-CONTAINING PROTEIN"/>
    <property type="match status" value="1"/>
</dbReference>
<accession>A0A7U2FBK0</accession>
<dbReference type="KEGG" id="pno:SNOG_05251"/>
<protein>
    <recommendedName>
        <fullName evidence="2">DUF7918 domain-containing protein</fullName>
    </recommendedName>
</protein>
<proteinExistence type="predicted"/>
<name>A0A7U2FBK0_PHANO</name>
<dbReference type="RefSeq" id="XP_001795659.1">
    <property type="nucleotide sequence ID" value="XM_001795607.1"/>
</dbReference>
<evidence type="ECO:0000259" key="2">
    <source>
        <dbReference type="Pfam" id="PF25534"/>
    </source>
</evidence>
<dbReference type="InterPro" id="IPR057678">
    <property type="entry name" value="DUF7918"/>
</dbReference>
<dbReference type="EMBL" id="CP069035">
    <property type="protein sequence ID" value="QRD02280.1"/>
    <property type="molecule type" value="Genomic_DNA"/>
</dbReference>